<evidence type="ECO:0008006" key="4">
    <source>
        <dbReference type="Google" id="ProtNLM"/>
    </source>
</evidence>
<evidence type="ECO:0000313" key="2">
    <source>
        <dbReference type="EMBL" id="CAD8187568.1"/>
    </source>
</evidence>
<name>A0A8S1WBG0_PAROT</name>
<keyword evidence="1" id="KW-0472">Membrane</keyword>
<evidence type="ECO:0000256" key="1">
    <source>
        <dbReference type="SAM" id="Phobius"/>
    </source>
</evidence>
<accession>A0A8S1WBG0</accession>
<dbReference type="AlphaFoldDB" id="A0A8S1WBG0"/>
<comment type="caution">
    <text evidence="2">The sequence shown here is derived from an EMBL/GenBank/DDBJ whole genome shotgun (WGS) entry which is preliminary data.</text>
</comment>
<sequence length="296" mass="35784">MLLQKLQATQTKENEQKNMIQKLKLIHQIKMYLEFFNLEKQDNCYSLSYLTVFCISKTPQNQRFIGTVFKIPKLNIRLTMICLNFGNRHTKSKIKFEEDLINIYKIYQSFCGVNLKNFLPSQVLYLQPILWTIYTYLILGKQQLMIRDRKFWLLAYPYKVQACSNLICYTTLILFGQFLQEVCQIDWWNSIYILYLRQILISFPENYLGFYLFYSFIYIFSDISFLFIENFLVEDYKKLQYQKLKLRLKKQKPRMTLFYAFIPQLFPKLIEKISNAEVSKSIGFQEVLYRFQPQVN</sequence>
<feature type="transmembrane region" description="Helical" evidence="1">
    <location>
        <begin position="160"/>
        <end position="179"/>
    </location>
</feature>
<gene>
    <name evidence="2" type="ORF">POCTA_138.1.T0900157</name>
</gene>
<keyword evidence="3" id="KW-1185">Reference proteome</keyword>
<evidence type="ECO:0000313" key="3">
    <source>
        <dbReference type="Proteomes" id="UP000683925"/>
    </source>
</evidence>
<keyword evidence="1" id="KW-1133">Transmembrane helix</keyword>
<proteinExistence type="predicted"/>
<organism evidence="2 3">
    <name type="scientific">Paramecium octaurelia</name>
    <dbReference type="NCBI Taxonomy" id="43137"/>
    <lineage>
        <taxon>Eukaryota</taxon>
        <taxon>Sar</taxon>
        <taxon>Alveolata</taxon>
        <taxon>Ciliophora</taxon>
        <taxon>Intramacronucleata</taxon>
        <taxon>Oligohymenophorea</taxon>
        <taxon>Peniculida</taxon>
        <taxon>Parameciidae</taxon>
        <taxon>Paramecium</taxon>
    </lineage>
</organism>
<protein>
    <recommendedName>
        <fullName evidence="4">Transmembrane protein</fullName>
    </recommendedName>
</protein>
<reference evidence="2" key="1">
    <citation type="submission" date="2021-01" db="EMBL/GenBank/DDBJ databases">
        <authorList>
            <consortium name="Genoscope - CEA"/>
            <person name="William W."/>
        </authorList>
    </citation>
    <scope>NUCLEOTIDE SEQUENCE</scope>
</reference>
<dbReference type="EMBL" id="CAJJDP010000089">
    <property type="protein sequence ID" value="CAD8187568.1"/>
    <property type="molecule type" value="Genomic_DNA"/>
</dbReference>
<feature type="transmembrane region" description="Helical" evidence="1">
    <location>
        <begin position="122"/>
        <end position="139"/>
    </location>
</feature>
<dbReference type="Proteomes" id="UP000683925">
    <property type="component" value="Unassembled WGS sequence"/>
</dbReference>
<keyword evidence="1" id="KW-0812">Transmembrane</keyword>
<feature type="transmembrane region" description="Helical" evidence="1">
    <location>
        <begin position="211"/>
        <end position="233"/>
    </location>
</feature>